<accession>A0A316UZD4</accession>
<dbReference type="InterPro" id="IPR013154">
    <property type="entry name" value="ADH-like_N"/>
</dbReference>
<dbReference type="Gene3D" id="3.40.50.720">
    <property type="entry name" value="NAD(P)-binding Rossmann-like Domain"/>
    <property type="match status" value="1"/>
</dbReference>
<dbReference type="OrthoDB" id="10257049at2759"/>
<protein>
    <submittedName>
        <fullName evidence="2">GroES-like protein</fullName>
    </submittedName>
</protein>
<dbReference type="EMBL" id="KZ819662">
    <property type="protein sequence ID" value="PWN30646.1"/>
    <property type="molecule type" value="Genomic_DNA"/>
</dbReference>
<dbReference type="GeneID" id="37026982"/>
<dbReference type="SMART" id="SM00829">
    <property type="entry name" value="PKS_ER"/>
    <property type="match status" value="1"/>
</dbReference>
<dbReference type="GO" id="GO:0016651">
    <property type="term" value="F:oxidoreductase activity, acting on NAD(P)H"/>
    <property type="evidence" value="ECO:0007669"/>
    <property type="project" value="InterPro"/>
</dbReference>
<feature type="domain" description="Enoyl reductase (ER)" evidence="1">
    <location>
        <begin position="19"/>
        <end position="256"/>
    </location>
</feature>
<dbReference type="RefSeq" id="XP_025365258.1">
    <property type="nucleotide sequence ID" value="XM_025505159.1"/>
</dbReference>
<dbReference type="PANTHER" id="PTHR45348">
    <property type="entry name" value="HYPOTHETICAL OXIDOREDUCTASE (EUROFUNG)"/>
    <property type="match status" value="1"/>
</dbReference>
<gene>
    <name evidence="2" type="ORF">BDZ90DRAFT_229660</name>
</gene>
<dbReference type="Proteomes" id="UP000245884">
    <property type="component" value="Unassembled WGS sequence"/>
</dbReference>
<dbReference type="PANTHER" id="PTHR45348:SF2">
    <property type="entry name" value="ZINC-TYPE ALCOHOL DEHYDROGENASE-LIKE PROTEIN C2E1P3.01"/>
    <property type="match status" value="1"/>
</dbReference>
<dbReference type="InterPro" id="IPR036291">
    <property type="entry name" value="NAD(P)-bd_dom_sf"/>
</dbReference>
<proteinExistence type="predicted"/>
<dbReference type="AlphaFoldDB" id="A0A316UZD4"/>
<organism evidence="2 3">
    <name type="scientific">Jaminaea rosea</name>
    <dbReference type="NCBI Taxonomy" id="1569628"/>
    <lineage>
        <taxon>Eukaryota</taxon>
        <taxon>Fungi</taxon>
        <taxon>Dikarya</taxon>
        <taxon>Basidiomycota</taxon>
        <taxon>Ustilaginomycotina</taxon>
        <taxon>Exobasidiomycetes</taxon>
        <taxon>Microstromatales</taxon>
        <taxon>Microstromatales incertae sedis</taxon>
        <taxon>Jaminaea</taxon>
    </lineage>
</organism>
<dbReference type="SUPFAM" id="SSF51735">
    <property type="entry name" value="NAD(P)-binding Rossmann-fold domains"/>
    <property type="match status" value="1"/>
</dbReference>
<dbReference type="InterPro" id="IPR020843">
    <property type="entry name" value="ER"/>
</dbReference>
<dbReference type="SUPFAM" id="SSF50129">
    <property type="entry name" value="GroES-like"/>
    <property type="match status" value="1"/>
</dbReference>
<dbReference type="STRING" id="1569628.A0A316UZD4"/>
<dbReference type="CDD" id="cd08249">
    <property type="entry name" value="enoyl_reductase_like"/>
    <property type="match status" value="1"/>
</dbReference>
<dbReference type="Gene3D" id="3.90.180.10">
    <property type="entry name" value="Medium-chain alcohol dehydrogenases, catalytic domain"/>
    <property type="match status" value="1"/>
</dbReference>
<reference evidence="2 3" key="1">
    <citation type="journal article" date="2018" name="Mol. Biol. Evol.">
        <title>Broad Genomic Sampling Reveals a Smut Pathogenic Ancestry of the Fungal Clade Ustilaginomycotina.</title>
        <authorList>
            <person name="Kijpornyongpan T."/>
            <person name="Mondo S.J."/>
            <person name="Barry K."/>
            <person name="Sandor L."/>
            <person name="Lee J."/>
            <person name="Lipzen A."/>
            <person name="Pangilinan J."/>
            <person name="LaButti K."/>
            <person name="Hainaut M."/>
            <person name="Henrissat B."/>
            <person name="Grigoriev I.V."/>
            <person name="Spatafora J.W."/>
            <person name="Aime M.C."/>
        </authorList>
    </citation>
    <scope>NUCLEOTIDE SEQUENCE [LARGE SCALE GENOMIC DNA]</scope>
    <source>
        <strain evidence="2 3">MCA 5214</strain>
    </source>
</reference>
<name>A0A316UZD4_9BASI</name>
<evidence type="ECO:0000313" key="2">
    <source>
        <dbReference type="EMBL" id="PWN30646.1"/>
    </source>
</evidence>
<evidence type="ECO:0000259" key="1">
    <source>
        <dbReference type="SMART" id="SM00829"/>
    </source>
</evidence>
<evidence type="ECO:0000313" key="3">
    <source>
        <dbReference type="Proteomes" id="UP000245884"/>
    </source>
</evidence>
<dbReference type="Pfam" id="PF00107">
    <property type="entry name" value="ADH_zinc_N"/>
    <property type="match status" value="1"/>
</dbReference>
<dbReference type="InterPro" id="IPR013149">
    <property type="entry name" value="ADH-like_C"/>
</dbReference>
<dbReference type="InterPro" id="IPR011032">
    <property type="entry name" value="GroES-like_sf"/>
</dbReference>
<dbReference type="Pfam" id="PF08240">
    <property type="entry name" value="ADH_N"/>
    <property type="match status" value="1"/>
</dbReference>
<keyword evidence="3" id="KW-1185">Reference proteome</keyword>
<dbReference type="InterPro" id="IPR047122">
    <property type="entry name" value="Trans-enoyl_RdTase-like"/>
</dbReference>
<sequence length="362" mass="38720">MSVPAQMRSLRCQPDAKVGVETVAVPEPKDNEVLVKVKTVTLNPTDWKSAKFLGTPGYGVGCDAFGTVVKLGPKLNTQLKVGDNVAFFEMGSYHSAEKGTFSEYATTQSDTSVVVPTDFDPAQASSFGIGGFTAIQCLFTRLGLPAIPKDLSAPPALTKESPKLLVWAASTSVGQFAVQFGRLAGAHVIATASPDNHAAIKELGAQDVFDYKDESTPAKIAEKYPDLQLAVDCFSEKGSTVATANAISKKGGKVVNILPTEKAAKEARPDIEFITTLVYSFLGREFKFGGFGKFSPEQLKSDHAFLASWVAGEGSIVNNLMEKHLIKGNKIKVMSGGLDAIPEGMKFLEEGKVRMEKLAYDV</sequence>